<dbReference type="EMBL" id="FOCV01000011">
    <property type="protein sequence ID" value="SEO06041.1"/>
    <property type="molecule type" value="Genomic_DNA"/>
</dbReference>
<keyword evidence="4" id="KW-1185">Reference proteome</keyword>
<gene>
    <name evidence="1" type="ORF">RTCCBAU85039_2985</name>
    <name evidence="2" type="ORF">SAMN05216228_101154</name>
</gene>
<proteinExistence type="predicted"/>
<dbReference type="AlphaFoldDB" id="A0A1H8LLL1"/>
<dbReference type="Proteomes" id="UP000183063">
    <property type="component" value="Unassembled WGS sequence"/>
</dbReference>
<reference evidence="3" key="3">
    <citation type="submission" date="2016-10" db="EMBL/GenBank/DDBJ databases">
        <authorList>
            <person name="Wibberg D."/>
        </authorList>
    </citation>
    <scope>NUCLEOTIDE SEQUENCE [LARGE SCALE GENOMIC DNA]</scope>
</reference>
<evidence type="ECO:0000313" key="3">
    <source>
        <dbReference type="Proteomes" id="UP000183063"/>
    </source>
</evidence>
<accession>A0A1H8LLL1</accession>
<dbReference type="RefSeq" id="WP_244541334.1">
    <property type="nucleotide sequence ID" value="NZ_FNXB01000013.1"/>
</dbReference>
<evidence type="ECO:0000313" key="1">
    <source>
        <dbReference type="EMBL" id="SEH90584.1"/>
    </source>
</evidence>
<name>A0A1H8LLL1_9HYPH</name>
<reference evidence="1" key="2">
    <citation type="submission" date="2016-10" db="EMBL/GenBank/DDBJ databases">
        <authorList>
            <person name="de Groot N.N."/>
        </authorList>
    </citation>
    <scope>NUCLEOTIDE SEQUENCE [LARGE SCALE GENOMIC DNA]</scope>
    <source>
        <strain evidence="1">CCBAU85039</strain>
    </source>
</reference>
<evidence type="ECO:0000313" key="4">
    <source>
        <dbReference type="Proteomes" id="UP000198939"/>
    </source>
</evidence>
<protein>
    <recommendedName>
        <fullName evidence="5">Nucleotide-diphospho-sugar transferase domain-containing protein</fullName>
    </recommendedName>
</protein>
<evidence type="ECO:0000313" key="2">
    <source>
        <dbReference type="EMBL" id="SEO06041.1"/>
    </source>
</evidence>
<dbReference type="Proteomes" id="UP000198939">
    <property type="component" value="Unassembled WGS sequence"/>
</dbReference>
<dbReference type="EMBL" id="FNXB01000013">
    <property type="protein sequence ID" value="SEH90584.1"/>
    <property type="molecule type" value="Genomic_DNA"/>
</dbReference>
<evidence type="ECO:0008006" key="5">
    <source>
        <dbReference type="Google" id="ProtNLM"/>
    </source>
</evidence>
<reference evidence="2 4" key="1">
    <citation type="submission" date="2016-10" db="EMBL/GenBank/DDBJ databases">
        <authorList>
            <person name="Varghese N."/>
            <person name="Submissions S."/>
        </authorList>
    </citation>
    <scope>NUCLEOTIDE SEQUENCE [LARGE SCALE GENOMIC DNA]</scope>
    <source>
        <strain evidence="2 4">CGMCC 1.7071</strain>
    </source>
</reference>
<organism evidence="1 3">
    <name type="scientific">Rhizobium tibeticum</name>
    <dbReference type="NCBI Taxonomy" id="501024"/>
    <lineage>
        <taxon>Bacteria</taxon>
        <taxon>Pseudomonadati</taxon>
        <taxon>Pseudomonadota</taxon>
        <taxon>Alphaproteobacteria</taxon>
        <taxon>Hyphomicrobiales</taxon>
        <taxon>Rhizobiaceae</taxon>
        <taxon>Rhizobium/Agrobacterium group</taxon>
        <taxon>Rhizobium</taxon>
    </lineage>
</organism>
<sequence length="141" mass="15798">MSSKLLYRFFDFFSASKSKYRNHVVPFPTDSQIIISPNAHGKIVGFFTSDTFYEHEAARMVASAKRLGLLVHTTVVDSTGSWVRNAALKPTFLLEARREHRGPLLYVDVDAVFHRDPWPVMRTFSGLSGGGPADFSNYPTA</sequence>